<reference evidence="2" key="1">
    <citation type="submission" date="2021-05" db="EMBL/GenBank/DDBJ databases">
        <authorList>
            <person name="Alioto T."/>
            <person name="Alioto T."/>
            <person name="Gomez Garrido J."/>
        </authorList>
    </citation>
    <scope>NUCLEOTIDE SEQUENCE</scope>
</reference>
<dbReference type="AlphaFoldDB" id="A0A8D8FDY0"/>
<protein>
    <submittedName>
        <fullName evidence="2">(northern house mosquito) hypothetical protein</fullName>
    </submittedName>
</protein>
<evidence type="ECO:0000313" key="2">
    <source>
        <dbReference type="EMBL" id="CAG6466559.1"/>
    </source>
</evidence>
<organism evidence="2">
    <name type="scientific">Culex pipiens</name>
    <name type="common">House mosquito</name>
    <dbReference type="NCBI Taxonomy" id="7175"/>
    <lineage>
        <taxon>Eukaryota</taxon>
        <taxon>Metazoa</taxon>
        <taxon>Ecdysozoa</taxon>
        <taxon>Arthropoda</taxon>
        <taxon>Hexapoda</taxon>
        <taxon>Insecta</taxon>
        <taxon>Pterygota</taxon>
        <taxon>Neoptera</taxon>
        <taxon>Endopterygota</taxon>
        <taxon>Diptera</taxon>
        <taxon>Nematocera</taxon>
        <taxon>Culicoidea</taxon>
        <taxon>Culicidae</taxon>
        <taxon>Culicinae</taxon>
        <taxon>Culicini</taxon>
        <taxon>Culex</taxon>
        <taxon>Culex</taxon>
    </lineage>
</organism>
<feature type="region of interest" description="Disordered" evidence="1">
    <location>
        <begin position="1"/>
        <end position="49"/>
    </location>
</feature>
<dbReference type="EMBL" id="HBUE01056180">
    <property type="protein sequence ID" value="CAG6466559.1"/>
    <property type="molecule type" value="Transcribed_RNA"/>
</dbReference>
<name>A0A8D8FDY0_CULPI</name>
<proteinExistence type="predicted"/>
<evidence type="ECO:0000256" key="1">
    <source>
        <dbReference type="SAM" id="MobiDB-lite"/>
    </source>
</evidence>
<sequence length="121" mass="12958">MSWRGAGAAERRLSANGQRSPAAIAAVSGDYSPAGAEQRDRHEPGPVRFGYKVYKSSTSRHNWLCPNHVHQRQSGAGTSATVTTAISRPHGLRFDFGLGTQDNRQELSTAGVSVPATMHSN</sequence>
<accession>A0A8D8FDY0</accession>